<sequence>MVECIRDMATSSIVWMCYLRFNQVVLST</sequence>
<accession>A0AAE8XKR6</accession>
<name>A0AAE8XKR6_9CAUD</name>
<keyword evidence="2" id="KW-1185">Reference proteome</keyword>
<gene>
    <name evidence="1" type="ORF">APK15_23</name>
</gene>
<organism evidence="1 2">
    <name type="scientific">Acinetobacter phage APK15</name>
    <dbReference type="NCBI Taxonomy" id="2873374"/>
    <lineage>
        <taxon>Viruses</taxon>
        <taxon>Duplodnaviria</taxon>
        <taxon>Heunggongvirae</taxon>
        <taxon>Uroviricota</taxon>
        <taxon>Caudoviricetes</taxon>
        <taxon>Autographivirales</taxon>
        <taxon>Autoscriptoviridae</taxon>
        <taxon>Beijerinckvirinae</taxon>
        <taxon>Friunavirus</taxon>
        <taxon>Friunavirus APK15</taxon>
    </lineage>
</organism>
<evidence type="ECO:0000313" key="2">
    <source>
        <dbReference type="Proteomes" id="UP000827960"/>
    </source>
</evidence>
<reference evidence="1 2" key="1">
    <citation type="submission" date="2021-08" db="EMBL/GenBank/DDBJ databases">
        <authorList>
            <person name="Shneider M.M."/>
            <person name="Timoshina O.Y."/>
            <person name="Popova A.V."/>
            <person name="Mikhailova Y.V."/>
            <person name="Yanushevich Y.G."/>
            <person name="Shelenkov A.A."/>
            <person name="Miroshnikov K.A."/>
        </authorList>
    </citation>
    <scope>NUCLEOTIDE SEQUENCE [LARGE SCALE GENOMIC DNA]</scope>
</reference>
<evidence type="ECO:0000313" key="1">
    <source>
        <dbReference type="EMBL" id="UAW10002.1"/>
    </source>
</evidence>
<dbReference type="EMBL" id="MZ936315">
    <property type="protein sequence ID" value="UAW10002.1"/>
    <property type="molecule type" value="Genomic_DNA"/>
</dbReference>
<dbReference type="Proteomes" id="UP000827960">
    <property type="component" value="Segment"/>
</dbReference>
<protein>
    <submittedName>
        <fullName evidence="1">Uncharacterized protein</fullName>
    </submittedName>
</protein>
<proteinExistence type="predicted"/>